<sequence length="145" mass="16315">MEVTINKEYQNLIDRLDAAITAYKDSGRTEIGLSLLKGVKEGIRMLGSRPKLAESVERFTEITNNMAKTYAAKNHDYGNSFDKSLDKFGIVASIVRMGDKMNRIESLTNKEAMVNDESIKDTLLDLANYAIMTVMWLNKTRKGAE</sequence>
<proteinExistence type="predicted"/>
<keyword evidence="3" id="KW-1185">Reference proteome</keyword>
<accession>A0A7M1RYK9</accession>
<name>A0A7M1RYK9_9CAUD</name>
<evidence type="ECO:0000313" key="2">
    <source>
        <dbReference type="EMBL" id="QOR59497.1"/>
    </source>
</evidence>
<dbReference type="KEGG" id="vg:65130083"/>
<evidence type="ECO:0000313" key="3">
    <source>
        <dbReference type="Proteomes" id="UP000593882"/>
    </source>
</evidence>
<evidence type="ECO:0000259" key="1">
    <source>
        <dbReference type="Pfam" id="PF07659"/>
    </source>
</evidence>
<dbReference type="InterPro" id="IPR011630">
    <property type="entry name" value="DUF1599"/>
</dbReference>
<feature type="domain" description="Nucleotide modification associated" evidence="1">
    <location>
        <begin position="73"/>
        <end position="135"/>
    </location>
</feature>
<reference evidence="2 3" key="1">
    <citation type="submission" date="2020-07" db="EMBL/GenBank/DDBJ databases">
        <title>Taxonomic proposal: Crassvirales, a new order of highly abundant and diverse bacterial viruses.</title>
        <authorList>
            <person name="Shkoporov A.N."/>
            <person name="Stockdale S.R."/>
            <person name="Guerin E."/>
            <person name="Ross R.P."/>
            <person name="Hill C."/>
        </authorList>
    </citation>
    <scope>NUCLEOTIDE SEQUENCE [LARGE SCALE GENOMIC DNA]</scope>
</reference>
<dbReference type="Proteomes" id="UP000593882">
    <property type="component" value="Segment"/>
</dbReference>
<dbReference type="EMBL" id="MT774390">
    <property type="protein sequence ID" value="QOR59497.1"/>
    <property type="molecule type" value="Genomic_DNA"/>
</dbReference>
<organism evidence="2 3">
    <name type="scientific">uncultured phage cr85_1</name>
    <dbReference type="NCBI Taxonomy" id="2772074"/>
    <lineage>
        <taxon>Viruses</taxon>
        <taxon>Duplodnaviria</taxon>
        <taxon>Heunggongvirae</taxon>
        <taxon>Uroviricota</taxon>
        <taxon>Caudoviricetes</taxon>
        <taxon>Crassvirales</taxon>
        <taxon>Steigviridae</taxon>
        <taxon>Asinivirinae</taxon>
        <taxon>Kahnovirus</taxon>
        <taxon>Kahnovirus oralis</taxon>
    </lineage>
</organism>
<dbReference type="Pfam" id="PF07659">
    <property type="entry name" value="DUF1599"/>
    <property type="match status" value="1"/>
</dbReference>
<dbReference type="GeneID" id="65130083"/>
<protein>
    <recommendedName>
        <fullName evidence="1">Nucleotide modification associated domain-containing protein</fullName>
    </recommendedName>
</protein>
<dbReference type="RefSeq" id="YP_010111655.1">
    <property type="nucleotide sequence ID" value="NC_055883.1"/>
</dbReference>